<dbReference type="GO" id="GO:0006310">
    <property type="term" value="P:DNA recombination"/>
    <property type="evidence" value="ECO:0007669"/>
    <property type="project" value="UniProtKB-KW"/>
</dbReference>
<dbReference type="InterPro" id="IPR013762">
    <property type="entry name" value="Integrase-like_cat_sf"/>
</dbReference>
<proteinExistence type="inferred from homology"/>
<dbReference type="SUPFAM" id="SSF56349">
    <property type="entry name" value="DNA breaking-rejoining enzymes"/>
    <property type="match status" value="1"/>
</dbReference>
<dbReference type="PROSITE" id="PS51898">
    <property type="entry name" value="TYR_RECOMBINASE"/>
    <property type="match status" value="1"/>
</dbReference>
<dbReference type="RefSeq" id="WP_157522644.1">
    <property type="nucleotide sequence ID" value="NZ_CP066775.1"/>
</dbReference>
<dbReference type="InterPro" id="IPR011010">
    <property type="entry name" value="DNA_brk_join_enz"/>
</dbReference>
<organism evidence="4 5">
    <name type="scientific">Mucilaginibacter ginkgonis</name>
    <dbReference type="NCBI Taxonomy" id="2682091"/>
    <lineage>
        <taxon>Bacteria</taxon>
        <taxon>Pseudomonadati</taxon>
        <taxon>Bacteroidota</taxon>
        <taxon>Sphingobacteriia</taxon>
        <taxon>Sphingobacteriales</taxon>
        <taxon>Sphingobacteriaceae</taxon>
        <taxon>Mucilaginibacter</taxon>
    </lineage>
</organism>
<dbReference type="AlphaFoldDB" id="A0A6I4HVU3"/>
<evidence type="ECO:0000256" key="3">
    <source>
        <dbReference type="ARBA" id="ARBA00023172"/>
    </source>
</evidence>
<accession>A0A6I4HVU3</accession>
<dbReference type="GO" id="GO:0003677">
    <property type="term" value="F:DNA binding"/>
    <property type="evidence" value="ECO:0007669"/>
    <property type="project" value="UniProtKB-KW"/>
</dbReference>
<dbReference type="KEGG" id="mgik:GO620_002035"/>
<dbReference type="InterPro" id="IPR010998">
    <property type="entry name" value="Integrase_recombinase_N"/>
</dbReference>
<evidence type="ECO:0000256" key="1">
    <source>
        <dbReference type="ARBA" id="ARBA00008857"/>
    </source>
</evidence>
<dbReference type="Pfam" id="PF17293">
    <property type="entry name" value="Arm-DNA-bind_5"/>
    <property type="match status" value="1"/>
</dbReference>
<dbReference type="CDD" id="cd01185">
    <property type="entry name" value="INTN1_C_like"/>
    <property type="match status" value="1"/>
</dbReference>
<comment type="similarity">
    <text evidence="1">Belongs to the 'phage' integrase family.</text>
</comment>
<keyword evidence="5" id="KW-1185">Reference proteome</keyword>
<evidence type="ECO:0000313" key="5">
    <source>
        <dbReference type="Proteomes" id="UP000429232"/>
    </source>
</evidence>
<dbReference type="InterPro" id="IPR025269">
    <property type="entry name" value="SAM-like_dom"/>
</dbReference>
<keyword evidence="2" id="KW-0238">DNA-binding</keyword>
<dbReference type="Gene3D" id="1.10.150.130">
    <property type="match status" value="1"/>
</dbReference>
<keyword evidence="3" id="KW-0233">DNA recombination</keyword>
<dbReference type="Pfam" id="PF00589">
    <property type="entry name" value="Phage_integrase"/>
    <property type="match status" value="1"/>
</dbReference>
<gene>
    <name evidence="4" type="ORF">GO620_002035</name>
</gene>
<evidence type="ECO:0000256" key="2">
    <source>
        <dbReference type="ARBA" id="ARBA00023125"/>
    </source>
</evidence>
<dbReference type="GO" id="GO:0015074">
    <property type="term" value="P:DNA integration"/>
    <property type="evidence" value="ECO:0007669"/>
    <property type="project" value="InterPro"/>
</dbReference>
<dbReference type="InterPro" id="IPR035386">
    <property type="entry name" value="Arm-DNA-bind_5"/>
</dbReference>
<dbReference type="InterPro" id="IPR002104">
    <property type="entry name" value="Integrase_catalytic"/>
</dbReference>
<protein>
    <submittedName>
        <fullName evidence="4">Site-specific integrase</fullName>
    </submittedName>
</protein>
<name>A0A6I4HVU3_9SPHI</name>
<dbReference type="Gene3D" id="1.10.443.10">
    <property type="entry name" value="Intergrase catalytic core"/>
    <property type="match status" value="1"/>
</dbReference>
<sequence length="412" mass="47483">MKTSNSFRVYFTIKSDKARNGKAPLYVSVTVNKEKAYIALKETVSLAIWDFGKGGVKGTRDEARLINNYIEDVRLALGNCYKELLLKGKLITPKTIKSLFLGEADETLTLNKLMAYHNETSGKSLDPATLKHYRVTQRYLTKFVISQYHADDLLLKDIDFSFIQNFDAFLRNYHPLDHHKPLKDNGIKIHLKRLKKMIHLAMHMDWIERDPFATFRIKMKRVSREFLTDVELAAIEEKEFDIERLRLIQDLFIFSCYTGMAYGDLMSLKPQQVVIAEDGEKWIRTFRCKTDEPVNFPLLPRAVAILEKYKGNARALYTKSVFPILSNQKVNSYLKEIADFCGVHKNLTFHMARHTFATTVTLSNGVPIETVSKILGHTKVSTTQIYARVVERKLQADMKYLKNKLAEKALTV</sequence>
<dbReference type="PANTHER" id="PTHR30349">
    <property type="entry name" value="PHAGE INTEGRASE-RELATED"/>
    <property type="match status" value="1"/>
</dbReference>
<dbReference type="InterPro" id="IPR050090">
    <property type="entry name" value="Tyrosine_recombinase_XerCD"/>
</dbReference>
<reference evidence="4 5" key="1">
    <citation type="submission" date="2020-12" db="EMBL/GenBank/DDBJ databases">
        <title>HMF7856_wgs.fasta genome submission.</title>
        <authorList>
            <person name="Kang H."/>
            <person name="Kim H."/>
            <person name="Joh K."/>
        </authorList>
    </citation>
    <scope>NUCLEOTIDE SEQUENCE [LARGE SCALE GENOMIC DNA]</scope>
    <source>
        <strain evidence="4 5">HMF7856</strain>
    </source>
</reference>
<dbReference type="PANTHER" id="PTHR30349:SF64">
    <property type="entry name" value="PROPHAGE INTEGRASE INTD-RELATED"/>
    <property type="match status" value="1"/>
</dbReference>
<evidence type="ECO:0000313" key="4">
    <source>
        <dbReference type="EMBL" id="QQL50256.1"/>
    </source>
</evidence>
<dbReference type="Proteomes" id="UP000429232">
    <property type="component" value="Chromosome"/>
</dbReference>
<dbReference type="Pfam" id="PF13102">
    <property type="entry name" value="Phage_int_SAM_5"/>
    <property type="match status" value="1"/>
</dbReference>
<dbReference type="EMBL" id="CP066775">
    <property type="protein sequence ID" value="QQL50256.1"/>
    <property type="molecule type" value="Genomic_DNA"/>
</dbReference>